<proteinExistence type="predicted"/>
<gene>
    <name evidence="2" type="ORF">CSHISOI_11377</name>
</gene>
<keyword evidence="3" id="KW-1185">Reference proteome</keyword>
<feature type="region of interest" description="Disordered" evidence="1">
    <location>
        <begin position="49"/>
        <end position="68"/>
    </location>
</feature>
<name>A0A5Q4BAX5_9PEZI</name>
<evidence type="ECO:0000313" key="3">
    <source>
        <dbReference type="Proteomes" id="UP000326340"/>
    </source>
</evidence>
<accession>A0A5Q4BAX5</accession>
<sequence length="68" mass="7272">MGIKSKSAMTYSAKARLDESRLRCLTALFGNLSWNGRRGFVIARDAAGPGAEPPVDVPMPARGPEVQV</sequence>
<dbReference type="Proteomes" id="UP000326340">
    <property type="component" value="Unassembled WGS sequence"/>
</dbReference>
<evidence type="ECO:0000256" key="1">
    <source>
        <dbReference type="SAM" id="MobiDB-lite"/>
    </source>
</evidence>
<dbReference type="AlphaFoldDB" id="A0A5Q4BAX5"/>
<reference evidence="2 3" key="1">
    <citation type="journal article" date="2019" name="Sci. Rep.">
        <title>Colletotrichum shisoi sp. nov., an anthracnose pathogen of Perilla frutescens in Japan: molecular phylogenetic, morphological and genomic evidence.</title>
        <authorList>
            <person name="Gan P."/>
            <person name="Tsushima A."/>
            <person name="Hiroyama R."/>
            <person name="Narusaka M."/>
            <person name="Takano Y."/>
            <person name="Narusaka Y."/>
            <person name="Kawaradani M."/>
            <person name="Damm U."/>
            <person name="Shirasu K."/>
        </authorList>
    </citation>
    <scope>NUCLEOTIDE SEQUENCE [LARGE SCALE GENOMIC DNA]</scope>
    <source>
        <strain evidence="2 3">PG-2018a</strain>
    </source>
</reference>
<dbReference type="EMBL" id="PUHP01002988">
    <property type="protein sequence ID" value="TQN64045.1"/>
    <property type="molecule type" value="Genomic_DNA"/>
</dbReference>
<evidence type="ECO:0000313" key="2">
    <source>
        <dbReference type="EMBL" id="TQN64045.1"/>
    </source>
</evidence>
<protein>
    <submittedName>
        <fullName evidence="2">Uncharacterized protein</fullName>
    </submittedName>
</protein>
<organism evidence="2 3">
    <name type="scientific">Colletotrichum shisoi</name>
    <dbReference type="NCBI Taxonomy" id="2078593"/>
    <lineage>
        <taxon>Eukaryota</taxon>
        <taxon>Fungi</taxon>
        <taxon>Dikarya</taxon>
        <taxon>Ascomycota</taxon>
        <taxon>Pezizomycotina</taxon>
        <taxon>Sordariomycetes</taxon>
        <taxon>Hypocreomycetidae</taxon>
        <taxon>Glomerellales</taxon>
        <taxon>Glomerellaceae</taxon>
        <taxon>Colletotrichum</taxon>
        <taxon>Colletotrichum destructivum species complex</taxon>
    </lineage>
</organism>
<comment type="caution">
    <text evidence="2">The sequence shown here is derived from an EMBL/GenBank/DDBJ whole genome shotgun (WGS) entry which is preliminary data.</text>
</comment>